<accession>A0ABV3TQC9</accession>
<dbReference type="EMBL" id="JBFRYC010000016">
    <property type="protein sequence ID" value="MEX1663455.1"/>
    <property type="molecule type" value="Genomic_DNA"/>
</dbReference>
<evidence type="ECO:0008006" key="4">
    <source>
        <dbReference type="Google" id="ProtNLM"/>
    </source>
</evidence>
<protein>
    <recommendedName>
        <fullName evidence="4">Lipoprotein</fullName>
    </recommendedName>
</protein>
<evidence type="ECO:0000313" key="3">
    <source>
        <dbReference type="Proteomes" id="UP001557465"/>
    </source>
</evidence>
<dbReference type="PROSITE" id="PS51257">
    <property type="entry name" value="PROKAR_LIPOPROTEIN"/>
    <property type="match status" value="1"/>
</dbReference>
<keyword evidence="1" id="KW-0732">Signal</keyword>
<keyword evidence="3" id="KW-1185">Reference proteome</keyword>
<comment type="caution">
    <text evidence="2">The sequence shown here is derived from an EMBL/GenBank/DDBJ whole genome shotgun (WGS) entry which is preliminary data.</text>
</comment>
<sequence>MKIKAFALITCAAISLAACDTYTAQQYQTTPQNTIAIQQLASAGARASVGDVRLAEGIEARPTCRLAGPLDLGGGDDLANTIKQAIQGELLAGGMFRVNATPINITVTELKPDSFNGSWTIGLQVYSRKSSGYTIQSTTGFSTSFSAVSACNNTATAFNRALSDAIQKLVKDTRFKSLL</sequence>
<dbReference type="Proteomes" id="UP001557465">
    <property type="component" value="Unassembled WGS sequence"/>
</dbReference>
<gene>
    <name evidence="2" type="ORF">AB4874_17775</name>
</gene>
<name>A0ABV3TQC9_9RHOB</name>
<proteinExistence type="predicted"/>
<feature type="chain" id="PRO_5045375486" description="Lipoprotein" evidence="1">
    <location>
        <begin position="18"/>
        <end position="179"/>
    </location>
</feature>
<organism evidence="2 3">
    <name type="scientific">Thioclava arctica</name>
    <dbReference type="NCBI Taxonomy" id="3238301"/>
    <lineage>
        <taxon>Bacteria</taxon>
        <taxon>Pseudomonadati</taxon>
        <taxon>Pseudomonadota</taxon>
        <taxon>Alphaproteobacteria</taxon>
        <taxon>Rhodobacterales</taxon>
        <taxon>Paracoccaceae</taxon>
        <taxon>Thioclava</taxon>
    </lineage>
</organism>
<dbReference type="RefSeq" id="WP_368392986.1">
    <property type="nucleotide sequence ID" value="NZ_JBFRYC010000016.1"/>
</dbReference>
<evidence type="ECO:0000256" key="1">
    <source>
        <dbReference type="SAM" id="SignalP"/>
    </source>
</evidence>
<feature type="signal peptide" evidence="1">
    <location>
        <begin position="1"/>
        <end position="17"/>
    </location>
</feature>
<reference evidence="2 3" key="1">
    <citation type="journal article" date="2011" name="Int. J. Syst. Evol. Microbiol.">
        <title>Zhongshania antarctica gen. nov., sp. nov. and Zhongshania guokunii sp. nov., gammaproteobacteria respectively isolated from coastal attached (fast) ice and surface seawater of the Antarctic.</title>
        <authorList>
            <person name="Li H.J."/>
            <person name="Zhang X.Y."/>
            <person name="Chen C.X."/>
            <person name="Zhang Y.J."/>
            <person name="Gao Z.M."/>
            <person name="Yu Y."/>
            <person name="Chen X.L."/>
            <person name="Chen B."/>
            <person name="Zhang Y.Z."/>
        </authorList>
    </citation>
    <scope>NUCLEOTIDE SEQUENCE [LARGE SCALE GENOMIC DNA]</scope>
    <source>
        <strain evidence="2 3">15-R06ZXC-3</strain>
    </source>
</reference>
<evidence type="ECO:0000313" key="2">
    <source>
        <dbReference type="EMBL" id="MEX1663455.1"/>
    </source>
</evidence>